<evidence type="ECO:0000313" key="1">
    <source>
        <dbReference type="EMBL" id="KAF3543702.1"/>
    </source>
</evidence>
<dbReference type="Proteomes" id="UP000266723">
    <property type="component" value="Unassembled WGS sequence"/>
</dbReference>
<gene>
    <name evidence="1" type="ORF">DY000_02001348</name>
</gene>
<comment type="caution">
    <text evidence="1">The sequence shown here is derived from an EMBL/GenBank/DDBJ whole genome shotgun (WGS) entry which is preliminary data.</text>
</comment>
<dbReference type="EMBL" id="QGKV02000832">
    <property type="protein sequence ID" value="KAF3543702.1"/>
    <property type="molecule type" value="Genomic_DNA"/>
</dbReference>
<sequence>MTFAEQIDQIEIKMGESTKIVELYTRRIHDANEMRIRNQTTSEVGVEGKKFSRTLFRANDGGPDILVNQVVQSPRTFYYNLPLPVIQSRRAFRQFISASPSAQQELNRVTPPRRVHNSLVNEWSWSSVTSHIVRHVSESIDLSTLTPADRLACYCDEAFGDLFILDEEMNNTGQEVPQFEGIWVDEPCPLCNENYLLDYAPMPAHHNAPYPDYLRFFCCSTVFHRSFKKPKKYLLAAAAGRNGGEAATSGDEEMATDSIIIDEDSFGHPSAQ</sequence>
<evidence type="ECO:0000313" key="2">
    <source>
        <dbReference type="Proteomes" id="UP000266723"/>
    </source>
</evidence>
<evidence type="ECO:0008006" key="3">
    <source>
        <dbReference type="Google" id="ProtNLM"/>
    </source>
</evidence>
<reference evidence="1 2" key="1">
    <citation type="journal article" date="2020" name="BMC Genomics">
        <title>Intraspecific diversification of the crop wild relative Brassica cretica Lam. using demographic model selection.</title>
        <authorList>
            <person name="Kioukis A."/>
            <person name="Michalopoulou V.A."/>
            <person name="Briers L."/>
            <person name="Pirintsos S."/>
            <person name="Studholme D.J."/>
            <person name="Pavlidis P."/>
            <person name="Sarris P.F."/>
        </authorList>
    </citation>
    <scope>NUCLEOTIDE SEQUENCE [LARGE SCALE GENOMIC DNA]</scope>
    <source>
        <strain evidence="2">cv. PFS-1207/04</strain>
    </source>
</reference>
<protein>
    <recommendedName>
        <fullName evidence="3">DPH-type MB domain-containing protein</fullName>
    </recommendedName>
</protein>
<keyword evidence="2" id="KW-1185">Reference proteome</keyword>
<accession>A0ABQ7BWI7</accession>
<name>A0ABQ7BWI7_BRACR</name>
<proteinExistence type="predicted"/>
<organism evidence="1 2">
    <name type="scientific">Brassica cretica</name>
    <name type="common">Mustard</name>
    <dbReference type="NCBI Taxonomy" id="69181"/>
    <lineage>
        <taxon>Eukaryota</taxon>
        <taxon>Viridiplantae</taxon>
        <taxon>Streptophyta</taxon>
        <taxon>Embryophyta</taxon>
        <taxon>Tracheophyta</taxon>
        <taxon>Spermatophyta</taxon>
        <taxon>Magnoliopsida</taxon>
        <taxon>eudicotyledons</taxon>
        <taxon>Gunneridae</taxon>
        <taxon>Pentapetalae</taxon>
        <taxon>rosids</taxon>
        <taxon>malvids</taxon>
        <taxon>Brassicales</taxon>
        <taxon>Brassicaceae</taxon>
        <taxon>Brassiceae</taxon>
        <taxon>Brassica</taxon>
    </lineage>
</organism>